<evidence type="ECO:0000313" key="2">
    <source>
        <dbReference type="EMBL" id="CAB4372267.1"/>
    </source>
</evidence>
<dbReference type="InterPro" id="IPR027417">
    <property type="entry name" value="P-loop_NTPase"/>
</dbReference>
<reference evidence="1" key="1">
    <citation type="submission" date="2020-05" db="EMBL/GenBank/DDBJ databases">
        <authorList>
            <person name="Chiriac C."/>
            <person name="Salcher M."/>
            <person name="Ghai R."/>
            <person name="Kavagutti S V."/>
        </authorList>
    </citation>
    <scope>NUCLEOTIDE SEQUENCE</scope>
</reference>
<name>A0A6J5ZYY6_9ZZZZ</name>
<evidence type="ECO:0000313" key="1">
    <source>
        <dbReference type="EMBL" id="CAB4346602.1"/>
    </source>
</evidence>
<dbReference type="EMBL" id="CAEUNJ010000063">
    <property type="protein sequence ID" value="CAB4372267.1"/>
    <property type="molecule type" value="Genomic_DNA"/>
</dbReference>
<protein>
    <submittedName>
        <fullName evidence="1">Unannotated protein</fullName>
    </submittedName>
</protein>
<sequence length="412" mass="46420">MSHHRITGYGAAQCPYGAAVGDGMTGSEGEASDDRYPSVDELLAQATANTGLADFGPGDFREGLDWLLKSVADDAEFDPSVDEAVVATFRRRLENRLHLEAWLAKHPETLDAPVLGPVDIIGLPRTGTTALANMMSLDPQFRCLRSWEQAEPIPPPTPSTEATDARRMRSAKANKDLSPELLAMHLYDLDATTEDSEVLGMAFHGQQYTLPVYSYHQWWRAADFTETFRYHRRVIQVLQSQYPPQTWLFKSPHHKFHPEPIVAAYPDVRFVMTHRDPAKSVPSYSSLVSTIFPLAASPRDLREVGPQVSNHLRVGMEQAIAARERLGEERFFDVHHNELARDPIGVLRKVYDFLGLTFIDETKVAVEEWQKANRLGAHGEHRYTPEQFGLSSEEIRADYAFYIDRFGVELEG</sequence>
<dbReference type="EMBL" id="CAEZVC010000092">
    <property type="protein sequence ID" value="CAB4629252.1"/>
    <property type="molecule type" value="Genomic_DNA"/>
</dbReference>
<organism evidence="1">
    <name type="scientific">freshwater metagenome</name>
    <dbReference type="NCBI Taxonomy" id="449393"/>
    <lineage>
        <taxon>unclassified sequences</taxon>
        <taxon>metagenomes</taxon>
        <taxon>ecological metagenomes</taxon>
    </lineage>
</organism>
<proteinExistence type="predicted"/>
<dbReference type="Pfam" id="PF13469">
    <property type="entry name" value="Sulfotransfer_3"/>
    <property type="match status" value="1"/>
</dbReference>
<dbReference type="PANTHER" id="PTHR36451">
    <property type="entry name" value="PAPS-DEPENDENT SULFOTRANSFERASE STF3"/>
    <property type="match status" value="1"/>
</dbReference>
<dbReference type="PANTHER" id="PTHR36451:SF1">
    <property type="entry name" value="OMEGA-HYDROXY-BETA-DIHYDROMENAQUINONE-9 SULFOTRANSFERASE STF3"/>
    <property type="match status" value="1"/>
</dbReference>
<dbReference type="AlphaFoldDB" id="A0A6J5ZYY6"/>
<dbReference type="SUPFAM" id="SSF52540">
    <property type="entry name" value="P-loop containing nucleoside triphosphate hydrolases"/>
    <property type="match status" value="1"/>
</dbReference>
<dbReference type="Gene3D" id="3.40.50.300">
    <property type="entry name" value="P-loop containing nucleotide triphosphate hydrolases"/>
    <property type="match status" value="1"/>
</dbReference>
<gene>
    <name evidence="3" type="ORF">UFOPK1906_01344</name>
    <name evidence="1" type="ORF">UFOPK3331_01918</name>
    <name evidence="2" type="ORF">UFOPK4201_01373</name>
</gene>
<evidence type="ECO:0000313" key="3">
    <source>
        <dbReference type="EMBL" id="CAB4629252.1"/>
    </source>
</evidence>
<dbReference type="InterPro" id="IPR052736">
    <property type="entry name" value="Stf3_sulfotransferase"/>
</dbReference>
<accession>A0A6J5ZYY6</accession>
<dbReference type="EMBL" id="CAESAL010000116">
    <property type="protein sequence ID" value="CAB4346602.1"/>
    <property type="molecule type" value="Genomic_DNA"/>
</dbReference>